<proteinExistence type="predicted"/>
<protein>
    <submittedName>
        <fullName evidence="2">(African queen) hypothetical protein</fullName>
    </submittedName>
</protein>
<evidence type="ECO:0000313" key="2">
    <source>
        <dbReference type="EMBL" id="CAG9562122.1"/>
    </source>
</evidence>
<organism evidence="2 3">
    <name type="scientific">Danaus chrysippus</name>
    <name type="common">African queen</name>
    <dbReference type="NCBI Taxonomy" id="151541"/>
    <lineage>
        <taxon>Eukaryota</taxon>
        <taxon>Metazoa</taxon>
        <taxon>Ecdysozoa</taxon>
        <taxon>Arthropoda</taxon>
        <taxon>Hexapoda</taxon>
        <taxon>Insecta</taxon>
        <taxon>Pterygota</taxon>
        <taxon>Neoptera</taxon>
        <taxon>Endopterygota</taxon>
        <taxon>Lepidoptera</taxon>
        <taxon>Glossata</taxon>
        <taxon>Ditrysia</taxon>
        <taxon>Papilionoidea</taxon>
        <taxon>Nymphalidae</taxon>
        <taxon>Danainae</taxon>
        <taxon>Danaini</taxon>
        <taxon>Danaina</taxon>
        <taxon>Danaus</taxon>
        <taxon>Anosia</taxon>
    </lineage>
</organism>
<evidence type="ECO:0000313" key="3">
    <source>
        <dbReference type="Proteomes" id="UP000789524"/>
    </source>
</evidence>
<feature type="region of interest" description="Disordered" evidence="1">
    <location>
        <begin position="49"/>
        <end position="75"/>
    </location>
</feature>
<reference evidence="2" key="1">
    <citation type="submission" date="2021-09" db="EMBL/GenBank/DDBJ databases">
        <authorList>
            <person name="Martin H S."/>
        </authorList>
    </citation>
    <scope>NUCLEOTIDE SEQUENCE</scope>
</reference>
<name>A0A8J2QG55_9NEOP</name>
<dbReference type="AlphaFoldDB" id="A0A8J2QG55"/>
<gene>
    <name evidence="2" type="ORF">DCHRY22_LOCUS3516</name>
</gene>
<evidence type="ECO:0000256" key="1">
    <source>
        <dbReference type="SAM" id="MobiDB-lite"/>
    </source>
</evidence>
<keyword evidence="3" id="KW-1185">Reference proteome</keyword>
<comment type="caution">
    <text evidence="2">The sequence shown here is derived from an EMBL/GenBank/DDBJ whole genome shotgun (WGS) entry which is preliminary data.</text>
</comment>
<feature type="region of interest" description="Disordered" evidence="1">
    <location>
        <begin position="1"/>
        <end position="34"/>
    </location>
</feature>
<accession>A0A8J2QG55</accession>
<feature type="compositionally biased region" description="Gly residues" evidence="1">
    <location>
        <begin position="1"/>
        <end position="12"/>
    </location>
</feature>
<sequence length="75" mass="8214">MRHGRCGAGPAGLGRASNNERCDGGRLRRQGMRPTVPRLPALAVARLHHHAAPAAREHAHRHHAARQQHACNTRL</sequence>
<dbReference type="Proteomes" id="UP000789524">
    <property type="component" value="Unassembled WGS sequence"/>
</dbReference>
<dbReference type="EMBL" id="CAKASE010000047">
    <property type="protein sequence ID" value="CAG9562122.1"/>
    <property type="molecule type" value="Genomic_DNA"/>
</dbReference>